<gene>
    <name evidence="6" type="primary">CILP2_3</name>
    <name evidence="6" type="ORF">EYF80_029640</name>
</gene>
<comment type="subcellular location">
    <subcellularLocation>
        <location evidence="1">Secreted</location>
    </subcellularLocation>
</comment>
<dbReference type="GO" id="GO:0005576">
    <property type="term" value="C:extracellular region"/>
    <property type="evidence" value="ECO:0007669"/>
    <property type="project" value="UniProtKB-SubCell"/>
</dbReference>
<organism evidence="6 7">
    <name type="scientific">Liparis tanakae</name>
    <name type="common">Tanaka's snailfish</name>
    <dbReference type="NCBI Taxonomy" id="230148"/>
    <lineage>
        <taxon>Eukaryota</taxon>
        <taxon>Metazoa</taxon>
        <taxon>Chordata</taxon>
        <taxon>Craniata</taxon>
        <taxon>Vertebrata</taxon>
        <taxon>Euteleostomi</taxon>
        <taxon>Actinopterygii</taxon>
        <taxon>Neopterygii</taxon>
        <taxon>Teleostei</taxon>
        <taxon>Neoteleostei</taxon>
        <taxon>Acanthomorphata</taxon>
        <taxon>Eupercaria</taxon>
        <taxon>Perciformes</taxon>
        <taxon>Cottioidei</taxon>
        <taxon>Cottales</taxon>
        <taxon>Liparidae</taxon>
        <taxon>Liparis</taxon>
    </lineage>
</organism>
<evidence type="ECO:0000256" key="2">
    <source>
        <dbReference type="ARBA" id="ARBA00022525"/>
    </source>
</evidence>
<feature type="domain" description="WxxW" evidence="5">
    <location>
        <begin position="361"/>
        <end position="445"/>
    </location>
</feature>
<keyword evidence="2" id="KW-0964">Secreted</keyword>
<dbReference type="PANTHER" id="PTHR15031">
    <property type="entry name" value="CARTILAGE INTERMEDIATE LAYER PROTEIN CLIP"/>
    <property type="match status" value="1"/>
</dbReference>
<dbReference type="Proteomes" id="UP000314294">
    <property type="component" value="Unassembled WGS sequence"/>
</dbReference>
<accession>A0A4Z2H2J7</accession>
<feature type="domain" description="WxxW" evidence="5">
    <location>
        <begin position="171"/>
        <end position="255"/>
    </location>
</feature>
<dbReference type="InterPro" id="IPR025155">
    <property type="entry name" value="WxxW_domain"/>
</dbReference>
<feature type="domain" description="WxxW" evidence="5">
    <location>
        <begin position="266"/>
        <end position="350"/>
    </location>
</feature>
<evidence type="ECO:0000256" key="1">
    <source>
        <dbReference type="ARBA" id="ARBA00004613"/>
    </source>
</evidence>
<dbReference type="EMBL" id="SRLO01000340">
    <property type="protein sequence ID" value="TNN60088.1"/>
    <property type="molecule type" value="Genomic_DNA"/>
</dbReference>
<evidence type="ECO:0000256" key="3">
    <source>
        <dbReference type="ARBA" id="ARBA00022729"/>
    </source>
</evidence>
<proteinExistence type="predicted"/>
<keyword evidence="3" id="KW-0732">Signal</keyword>
<dbReference type="Pfam" id="PF13330">
    <property type="entry name" value="Mucin2_WxxW"/>
    <property type="match status" value="5"/>
</dbReference>
<reference evidence="6 7" key="1">
    <citation type="submission" date="2019-03" db="EMBL/GenBank/DDBJ databases">
        <title>First draft genome of Liparis tanakae, snailfish: a comprehensive survey of snailfish specific genes.</title>
        <authorList>
            <person name="Kim W."/>
            <person name="Song I."/>
            <person name="Jeong J.-H."/>
            <person name="Kim D."/>
            <person name="Kim S."/>
            <person name="Ryu S."/>
            <person name="Song J.Y."/>
            <person name="Lee S.K."/>
        </authorList>
    </citation>
    <scope>NUCLEOTIDE SEQUENCE [LARGE SCALE GENOMIC DNA]</scope>
    <source>
        <tissue evidence="6">Muscle</tissue>
    </source>
</reference>
<dbReference type="AlphaFoldDB" id="A0A4Z2H2J7"/>
<name>A0A4Z2H2J7_9TELE</name>
<keyword evidence="7" id="KW-1185">Reference proteome</keyword>
<keyword evidence="4" id="KW-0325">Glycoprotein</keyword>
<evidence type="ECO:0000256" key="4">
    <source>
        <dbReference type="ARBA" id="ARBA00023180"/>
    </source>
</evidence>
<protein>
    <submittedName>
        <fullName evidence="6">Cartilage intermediate layer protein 2</fullName>
    </submittedName>
</protein>
<comment type="caution">
    <text evidence="6">The sequence shown here is derived from an EMBL/GenBank/DDBJ whole genome shotgun (WGS) entry which is preliminary data.</text>
</comment>
<evidence type="ECO:0000313" key="7">
    <source>
        <dbReference type="Proteomes" id="UP000314294"/>
    </source>
</evidence>
<sequence length="447" mass="49838">MVSPSKNAGPRGMTETIPVEVGTGKLSPIFSKRTQERSDTTKGFVCLNDQQPDKMCNDYRVRFSCPPSYCDEDACWTEWYDRDDPSGTGDDETLSYLHKENPGKICENPLAIEAQTLAGLSVADAGEVIHKRDTTTGFVCRNKDQPDDKKCSDYRVRFSCTPPYCATEECWTKWFDRDDPSATGDHETLPDLRKENPGKICPKPAGIQAQTLDGLSVARAGNVIKTKDTTSGFACVNADQPDGKKCSDYRVRFSCPESYCDKDACWTKWYDRDNPSGTGDWESLEDFHKENPGKICPKPLAIEAQTLAGLSVAEAGDVILRQDTTSGLICRNEDQPDGKTCSDYRVRFTCPPPYCDEDVCWTQWYDRDDPGGTGDWECLADFHKERPGEICEHPLYIEAVTTDTNTPSTSTGDIIFMSNPSKGFFCRNEDQECGGCLDYKVRFGCPC</sequence>
<dbReference type="OrthoDB" id="6049857at2759"/>
<feature type="domain" description="WxxW" evidence="5">
    <location>
        <begin position="76"/>
        <end position="160"/>
    </location>
</feature>
<evidence type="ECO:0000259" key="5">
    <source>
        <dbReference type="Pfam" id="PF13330"/>
    </source>
</evidence>
<evidence type="ECO:0000313" key="6">
    <source>
        <dbReference type="EMBL" id="TNN60088.1"/>
    </source>
</evidence>
<dbReference type="InterPro" id="IPR039675">
    <property type="entry name" value="CILP1/CILP2"/>
</dbReference>
<feature type="domain" description="WxxW" evidence="5">
    <location>
        <begin position="37"/>
        <end position="65"/>
    </location>
</feature>
<dbReference type="PANTHER" id="PTHR15031:SF4">
    <property type="entry name" value="CARTILAGE INTERMEDIATE LAYER PROTEIN 1"/>
    <property type="match status" value="1"/>
</dbReference>